<organism evidence="1 2">
    <name type="scientific">Amycolatopsis bullii</name>
    <dbReference type="NCBI Taxonomy" id="941987"/>
    <lineage>
        <taxon>Bacteria</taxon>
        <taxon>Bacillati</taxon>
        <taxon>Actinomycetota</taxon>
        <taxon>Actinomycetes</taxon>
        <taxon>Pseudonocardiales</taxon>
        <taxon>Pseudonocardiaceae</taxon>
        <taxon>Amycolatopsis</taxon>
    </lineage>
</organism>
<name>A0ABQ3KJB8_9PSEU</name>
<dbReference type="Proteomes" id="UP000649955">
    <property type="component" value="Unassembled WGS sequence"/>
</dbReference>
<protein>
    <submittedName>
        <fullName evidence="1">Uncharacterized protein</fullName>
    </submittedName>
</protein>
<reference evidence="2" key="1">
    <citation type="journal article" date="2019" name="Int. J. Syst. Evol. Microbiol.">
        <title>The Global Catalogue of Microorganisms (GCM) 10K type strain sequencing project: providing services to taxonomists for standard genome sequencing and annotation.</title>
        <authorList>
            <consortium name="The Broad Institute Genomics Platform"/>
            <consortium name="The Broad Institute Genome Sequencing Center for Infectious Disease"/>
            <person name="Wu L."/>
            <person name="Ma J."/>
        </authorList>
    </citation>
    <scope>NUCLEOTIDE SEQUENCE [LARGE SCALE GENOMIC DNA]</scope>
    <source>
        <strain evidence="2">CGMCC 4.7680</strain>
    </source>
</reference>
<evidence type="ECO:0000313" key="1">
    <source>
        <dbReference type="EMBL" id="GHG29900.1"/>
    </source>
</evidence>
<gene>
    <name evidence="1" type="ORF">GCM10017567_57090</name>
</gene>
<evidence type="ECO:0000313" key="2">
    <source>
        <dbReference type="Proteomes" id="UP000649955"/>
    </source>
</evidence>
<dbReference type="EMBL" id="BNAW01000030">
    <property type="protein sequence ID" value="GHG29900.1"/>
    <property type="molecule type" value="Genomic_DNA"/>
</dbReference>
<accession>A0ABQ3KJB8</accession>
<keyword evidence="2" id="KW-1185">Reference proteome</keyword>
<sequence length="118" mass="13209">MILPVMSSFAFLWDEPAIEPFTTLLRRHWEFLPVFDADGLLKKITGAFTWEVDGFVDALRVKSETDAAAIRMDHAGGKVWEREGDALTILHQLVDLPAPSDPRAPRLVIGSAPRVWTP</sequence>
<comment type="caution">
    <text evidence="1">The sequence shown here is derived from an EMBL/GenBank/DDBJ whole genome shotgun (WGS) entry which is preliminary data.</text>
</comment>
<proteinExistence type="predicted"/>